<proteinExistence type="predicted"/>
<comment type="caution">
    <text evidence="3">The sequence shown here is derived from an EMBL/GenBank/DDBJ whole genome shotgun (WGS) entry which is preliminary data.</text>
</comment>
<protein>
    <submittedName>
        <fullName evidence="3">Transposase</fullName>
    </submittedName>
</protein>
<dbReference type="EMBL" id="JBIAFJ010000017">
    <property type="protein sequence ID" value="MFE9171703.1"/>
    <property type="molecule type" value="Genomic_DNA"/>
</dbReference>
<reference evidence="3 4" key="1">
    <citation type="submission" date="2024-10" db="EMBL/GenBank/DDBJ databases">
        <title>The Natural Products Discovery Center: Release of the First 8490 Sequenced Strains for Exploring Actinobacteria Biosynthetic Diversity.</title>
        <authorList>
            <person name="Kalkreuter E."/>
            <person name="Kautsar S.A."/>
            <person name="Yang D."/>
            <person name="Bader C.D."/>
            <person name="Teijaro C.N."/>
            <person name="Fluegel L."/>
            <person name="Davis C.M."/>
            <person name="Simpson J.R."/>
            <person name="Lauterbach L."/>
            <person name="Steele A.D."/>
            <person name="Gui C."/>
            <person name="Meng S."/>
            <person name="Li G."/>
            <person name="Viehrig K."/>
            <person name="Ye F."/>
            <person name="Su P."/>
            <person name="Kiefer A.F."/>
            <person name="Nichols A."/>
            <person name="Cepeda A.J."/>
            <person name="Yan W."/>
            <person name="Fan B."/>
            <person name="Jiang Y."/>
            <person name="Adhikari A."/>
            <person name="Zheng C.-J."/>
            <person name="Schuster L."/>
            <person name="Cowan T.M."/>
            <person name="Smanski M.J."/>
            <person name="Chevrette M.G."/>
            <person name="De Carvalho L.P.S."/>
            <person name="Shen B."/>
        </authorList>
    </citation>
    <scope>NUCLEOTIDE SEQUENCE [LARGE SCALE GENOMIC DNA]</scope>
    <source>
        <strain evidence="3 4">NPDC007147</strain>
    </source>
</reference>
<organism evidence="3 4">
    <name type="scientific">Streptomyces kebangsaanensis</name>
    <dbReference type="NCBI Taxonomy" id="864058"/>
    <lineage>
        <taxon>Bacteria</taxon>
        <taxon>Bacillati</taxon>
        <taxon>Actinomycetota</taxon>
        <taxon>Actinomycetes</taxon>
        <taxon>Kitasatosporales</taxon>
        <taxon>Streptomycetaceae</taxon>
        <taxon>Streptomyces</taxon>
    </lineage>
</organism>
<evidence type="ECO:0000256" key="1">
    <source>
        <dbReference type="SAM" id="MobiDB-lite"/>
    </source>
</evidence>
<accession>A0ABW6KYS1</accession>
<dbReference type="Proteomes" id="UP001601197">
    <property type="component" value="Unassembled WGS sequence"/>
</dbReference>
<dbReference type="InterPro" id="IPR036397">
    <property type="entry name" value="RNaseH_sf"/>
</dbReference>
<name>A0ABW6KYS1_9ACTN</name>
<sequence length="191" mass="21117">MCFADEAGQGLRPPKARTWSRRGATPVVRVSGKGSGRISLAAMVCCRPAARTRLVYRMLVRHPHRRGEKTGFKESDLAALLDAAHQQLGRRPVVLVWDNSTQHTDRAVRELLGKRRWLTVFRLPSYAPDPNPAEGVWAHLKKSLANLASCSTDQLAAHTRTRLKRMQDRPALLDGFIAGTGLVLTSLQAPP</sequence>
<evidence type="ECO:0000313" key="3">
    <source>
        <dbReference type="EMBL" id="MFE9171703.1"/>
    </source>
</evidence>
<dbReference type="InterPro" id="IPR038717">
    <property type="entry name" value="Tc1-like_DDE_dom"/>
</dbReference>
<dbReference type="RefSeq" id="WP_388348940.1">
    <property type="nucleotide sequence ID" value="NZ_JBIAFJ010000017.1"/>
</dbReference>
<feature type="domain" description="Tc1-like transposase DDE" evidence="2">
    <location>
        <begin position="2"/>
        <end position="151"/>
    </location>
</feature>
<dbReference type="Pfam" id="PF13358">
    <property type="entry name" value="DDE_3"/>
    <property type="match status" value="1"/>
</dbReference>
<evidence type="ECO:0000259" key="2">
    <source>
        <dbReference type="Pfam" id="PF13358"/>
    </source>
</evidence>
<keyword evidence="4" id="KW-1185">Reference proteome</keyword>
<evidence type="ECO:0000313" key="4">
    <source>
        <dbReference type="Proteomes" id="UP001601197"/>
    </source>
</evidence>
<gene>
    <name evidence="3" type="ORF">ACFYNZ_19710</name>
</gene>
<dbReference type="Gene3D" id="3.30.420.10">
    <property type="entry name" value="Ribonuclease H-like superfamily/Ribonuclease H"/>
    <property type="match status" value="1"/>
</dbReference>
<feature type="region of interest" description="Disordered" evidence="1">
    <location>
        <begin position="1"/>
        <end position="23"/>
    </location>
</feature>